<keyword evidence="6" id="KW-0106">Calcium</keyword>
<evidence type="ECO:0000256" key="7">
    <source>
        <dbReference type="SAM" id="MobiDB-lite"/>
    </source>
</evidence>
<dbReference type="GO" id="GO:0046872">
    <property type="term" value="F:metal ion binding"/>
    <property type="evidence" value="ECO:0007669"/>
    <property type="project" value="UniProtKB-KW"/>
</dbReference>
<keyword evidence="10" id="KW-1185">Reference proteome</keyword>
<dbReference type="EMBL" id="ABCK01000004">
    <property type="protein sequence ID" value="EDM28791.1"/>
    <property type="molecule type" value="Genomic_DNA"/>
</dbReference>
<gene>
    <name evidence="9" type="ORF">LNTAR_09479</name>
</gene>
<dbReference type="SUPFAM" id="SSF53649">
    <property type="entry name" value="Alkaline phosphatase-like"/>
    <property type="match status" value="1"/>
</dbReference>
<organism evidence="9 10">
    <name type="scientific">Lentisphaera araneosa HTCC2155</name>
    <dbReference type="NCBI Taxonomy" id="313628"/>
    <lineage>
        <taxon>Bacteria</taxon>
        <taxon>Pseudomonadati</taxon>
        <taxon>Lentisphaerota</taxon>
        <taxon>Lentisphaeria</taxon>
        <taxon>Lentisphaerales</taxon>
        <taxon>Lentisphaeraceae</taxon>
        <taxon>Lentisphaera</taxon>
    </lineage>
</organism>
<evidence type="ECO:0000259" key="8">
    <source>
        <dbReference type="Pfam" id="PF00884"/>
    </source>
</evidence>
<proteinExistence type="inferred from homology"/>
<keyword evidence="5 9" id="KW-0378">Hydrolase</keyword>
<feature type="region of interest" description="Disordered" evidence="7">
    <location>
        <begin position="498"/>
        <end position="523"/>
    </location>
</feature>
<evidence type="ECO:0000256" key="2">
    <source>
        <dbReference type="ARBA" id="ARBA00008779"/>
    </source>
</evidence>
<evidence type="ECO:0000256" key="4">
    <source>
        <dbReference type="ARBA" id="ARBA00022729"/>
    </source>
</evidence>
<dbReference type="Pfam" id="PF00884">
    <property type="entry name" value="Sulfatase"/>
    <property type="match status" value="1"/>
</dbReference>
<dbReference type="AlphaFoldDB" id="A6DID7"/>
<protein>
    <submittedName>
        <fullName evidence="9">Aryl-sulphate sulphohydrolase</fullName>
    </submittedName>
</protein>
<sequence>MKMLFFMRNRNNNQCLGIVIRRIIIVAAVCLGTAILTIQPAAAKSSKPNFVFFFIDDMGYHDWGRHGNKFIETPSIDRLANESVVFSNGYVNAANCAPSRCAVLSGQYTPRTHFYNVWSIHRGDRSKDRLSLKDVINGQVFADEKVSFAEALKKVGYSTAMYGKWHISGHGRYGSGVDGGVSPQMQGFDDVIDHSARDLDSLFKKNGDPKQMFTYTKRAIEFAEKSTQDNKPFMIYLAHHAVHTGNDVGSRTETRKYFTDKKSMGKYEEKVNTSYAAHLADTDTSIGLLLDKLEELKIKDNTVIMFLSDNGGIPTRLHQKPLRSWKGSYYEGGIRVPFFISWPKQFKPTETDVPAMAIDLYPTMLELAGVKDIENHLDGYPIDGKSLLPVLTGKNMPERAIFWHFPAYLRGDKKYTETRTPDYRQQPVSVIRKGDWKLHLFLEEWSLDGGREKIDTNNCVELYKLKQDVGEKNNLALSNKTKRDEMLEELLAWHKSINAPIPTEPNPEYDPTAKPTAKKSKKK</sequence>
<comment type="caution">
    <text evidence="9">The sequence shown here is derived from an EMBL/GenBank/DDBJ whole genome shotgun (WGS) entry which is preliminary data.</text>
</comment>
<dbReference type="STRING" id="313628.LNTAR_09479"/>
<accession>A6DID7</accession>
<dbReference type="PANTHER" id="PTHR42693">
    <property type="entry name" value="ARYLSULFATASE FAMILY MEMBER"/>
    <property type="match status" value="1"/>
</dbReference>
<evidence type="ECO:0000256" key="3">
    <source>
        <dbReference type="ARBA" id="ARBA00022723"/>
    </source>
</evidence>
<dbReference type="InterPro" id="IPR017850">
    <property type="entry name" value="Alkaline_phosphatase_core_sf"/>
</dbReference>
<dbReference type="CDD" id="cd16144">
    <property type="entry name" value="ARS_like"/>
    <property type="match status" value="1"/>
</dbReference>
<dbReference type="InterPro" id="IPR000917">
    <property type="entry name" value="Sulfatase_N"/>
</dbReference>
<reference evidence="9 10" key="1">
    <citation type="journal article" date="2010" name="J. Bacteriol.">
        <title>Genome sequence of Lentisphaera araneosa HTCC2155T, the type species of the order Lentisphaerales in the phylum Lentisphaerae.</title>
        <authorList>
            <person name="Thrash J.C."/>
            <person name="Cho J.C."/>
            <person name="Vergin K.L."/>
            <person name="Morris R.M."/>
            <person name="Giovannoni S.J."/>
        </authorList>
    </citation>
    <scope>NUCLEOTIDE SEQUENCE [LARGE SCALE GENOMIC DNA]</scope>
    <source>
        <strain evidence="9 10">HTCC2155</strain>
    </source>
</reference>
<dbReference type="Gene3D" id="3.40.720.10">
    <property type="entry name" value="Alkaline Phosphatase, subunit A"/>
    <property type="match status" value="1"/>
</dbReference>
<keyword evidence="3" id="KW-0479">Metal-binding</keyword>
<dbReference type="Proteomes" id="UP000004947">
    <property type="component" value="Unassembled WGS sequence"/>
</dbReference>
<dbReference type="eggNOG" id="COG3119">
    <property type="taxonomic scope" value="Bacteria"/>
</dbReference>
<comment type="similarity">
    <text evidence="2">Belongs to the sulfatase family.</text>
</comment>
<dbReference type="PANTHER" id="PTHR42693:SF42">
    <property type="entry name" value="ARYLSULFATASE G"/>
    <property type="match status" value="1"/>
</dbReference>
<comment type="cofactor">
    <cofactor evidence="1">
        <name>Ca(2+)</name>
        <dbReference type="ChEBI" id="CHEBI:29108"/>
    </cofactor>
</comment>
<evidence type="ECO:0000256" key="1">
    <source>
        <dbReference type="ARBA" id="ARBA00001913"/>
    </source>
</evidence>
<evidence type="ECO:0000313" key="10">
    <source>
        <dbReference type="Proteomes" id="UP000004947"/>
    </source>
</evidence>
<evidence type="ECO:0000256" key="5">
    <source>
        <dbReference type="ARBA" id="ARBA00022801"/>
    </source>
</evidence>
<dbReference type="GO" id="GO:0004065">
    <property type="term" value="F:arylsulfatase activity"/>
    <property type="evidence" value="ECO:0007669"/>
    <property type="project" value="TreeGrafter"/>
</dbReference>
<dbReference type="Gene3D" id="3.30.1120.10">
    <property type="match status" value="1"/>
</dbReference>
<keyword evidence="4" id="KW-0732">Signal</keyword>
<dbReference type="RefSeq" id="WP_007277668.1">
    <property type="nucleotide sequence ID" value="NZ_ABCK01000004.1"/>
</dbReference>
<feature type="domain" description="Sulfatase N-terminal" evidence="8">
    <location>
        <begin position="48"/>
        <end position="370"/>
    </location>
</feature>
<dbReference type="InterPro" id="IPR050738">
    <property type="entry name" value="Sulfatase"/>
</dbReference>
<name>A6DID7_9BACT</name>
<evidence type="ECO:0000256" key="6">
    <source>
        <dbReference type="ARBA" id="ARBA00022837"/>
    </source>
</evidence>
<evidence type="ECO:0000313" key="9">
    <source>
        <dbReference type="EMBL" id="EDM28791.1"/>
    </source>
</evidence>